<sequence length="75" mass="7632">MRPFCVAVPSSLTASVSSPLRTTGGCCPPSCGSSIPRSRAAGSRTGCSPGQHLDRQDALQATPELLRYAAAIISG</sequence>
<dbReference type="AlphaFoldDB" id="A0AAV7PB54"/>
<name>A0AAV7PB54_PLEWA</name>
<proteinExistence type="predicted"/>
<dbReference type="Proteomes" id="UP001066276">
    <property type="component" value="Chromosome 7"/>
</dbReference>
<evidence type="ECO:0000313" key="3">
    <source>
        <dbReference type="Proteomes" id="UP001066276"/>
    </source>
</evidence>
<organism evidence="2 3">
    <name type="scientific">Pleurodeles waltl</name>
    <name type="common">Iberian ribbed newt</name>
    <dbReference type="NCBI Taxonomy" id="8319"/>
    <lineage>
        <taxon>Eukaryota</taxon>
        <taxon>Metazoa</taxon>
        <taxon>Chordata</taxon>
        <taxon>Craniata</taxon>
        <taxon>Vertebrata</taxon>
        <taxon>Euteleostomi</taxon>
        <taxon>Amphibia</taxon>
        <taxon>Batrachia</taxon>
        <taxon>Caudata</taxon>
        <taxon>Salamandroidea</taxon>
        <taxon>Salamandridae</taxon>
        <taxon>Pleurodelinae</taxon>
        <taxon>Pleurodeles</taxon>
    </lineage>
</organism>
<comment type="caution">
    <text evidence="2">The sequence shown here is derived from an EMBL/GenBank/DDBJ whole genome shotgun (WGS) entry which is preliminary data.</text>
</comment>
<dbReference type="EMBL" id="JANPWB010000011">
    <property type="protein sequence ID" value="KAJ1123798.1"/>
    <property type="molecule type" value="Genomic_DNA"/>
</dbReference>
<feature type="region of interest" description="Disordered" evidence="1">
    <location>
        <begin position="34"/>
        <end position="54"/>
    </location>
</feature>
<accession>A0AAV7PB54</accession>
<evidence type="ECO:0000313" key="2">
    <source>
        <dbReference type="EMBL" id="KAJ1123798.1"/>
    </source>
</evidence>
<reference evidence="2" key="1">
    <citation type="journal article" date="2022" name="bioRxiv">
        <title>Sequencing and chromosome-scale assembly of the giantPleurodeles waltlgenome.</title>
        <authorList>
            <person name="Brown T."/>
            <person name="Elewa A."/>
            <person name="Iarovenko S."/>
            <person name="Subramanian E."/>
            <person name="Araus A.J."/>
            <person name="Petzold A."/>
            <person name="Susuki M."/>
            <person name="Suzuki K.-i.T."/>
            <person name="Hayashi T."/>
            <person name="Toyoda A."/>
            <person name="Oliveira C."/>
            <person name="Osipova E."/>
            <person name="Leigh N.D."/>
            <person name="Simon A."/>
            <person name="Yun M.H."/>
        </authorList>
    </citation>
    <scope>NUCLEOTIDE SEQUENCE</scope>
    <source>
        <strain evidence="2">20211129_DDA</strain>
        <tissue evidence="2">Liver</tissue>
    </source>
</reference>
<protein>
    <submittedName>
        <fullName evidence="2">Uncharacterized protein</fullName>
    </submittedName>
</protein>
<keyword evidence="3" id="KW-1185">Reference proteome</keyword>
<gene>
    <name evidence="2" type="ORF">NDU88_002265</name>
</gene>
<evidence type="ECO:0000256" key="1">
    <source>
        <dbReference type="SAM" id="MobiDB-lite"/>
    </source>
</evidence>